<dbReference type="PANTHER" id="PTHR31172">
    <property type="entry name" value="STOMATAL CLOSURE-RELATED ACTIN-BINDING PROTEIN 1"/>
    <property type="match status" value="1"/>
</dbReference>
<dbReference type="GO" id="GO:0010119">
    <property type="term" value="P:regulation of stomatal movement"/>
    <property type="evidence" value="ECO:0007669"/>
    <property type="project" value="InterPro"/>
</dbReference>
<dbReference type="Pfam" id="PF16712">
    <property type="entry name" value="SCAB_CC"/>
    <property type="match status" value="1"/>
</dbReference>
<organism evidence="2 3">
    <name type="scientific">Gossypium barbadense</name>
    <name type="common">Sea Island cotton</name>
    <name type="synonym">Hibiscus barbadensis</name>
    <dbReference type="NCBI Taxonomy" id="3634"/>
    <lineage>
        <taxon>Eukaryota</taxon>
        <taxon>Viridiplantae</taxon>
        <taxon>Streptophyta</taxon>
        <taxon>Embryophyta</taxon>
        <taxon>Tracheophyta</taxon>
        <taxon>Spermatophyta</taxon>
        <taxon>Magnoliopsida</taxon>
        <taxon>eudicotyledons</taxon>
        <taxon>Gunneridae</taxon>
        <taxon>Pentapetalae</taxon>
        <taxon>rosids</taxon>
        <taxon>malvids</taxon>
        <taxon>Malvales</taxon>
        <taxon>Malvaceae</taxon>
        <taxon>Malvoideae</taxon>
        <taxon>Gossypium</taxon>
    </lineage>
</organism>
<dbReference type="Gene3D" id="1.20.5.440">
    <property type="entry name" value="ATP synthase delta/epsilon subunit, C-terminal domain"/>
    <property type="match status" value="1"/>
</dbReference>
<name>A0A2P5X3J1_GOSBA</name>
<proteinExistence type="predicted"/>
<dbReference type="GO" id="GO:0007015">
    <property type="term" value="P:actin filament organization"/>
    <property type="evidence" value="ECO:0007669"/>
    <property type="project" value="InterPro"/>
</dbReference>
<dbReference type="EMBL" id="KZ665767">
    <property type="protein sequence ID" value="PPR97914.1"/>
    <property type="molecule type" value="Genomic_DNA"/>
</dbReference>
<gene>
    <name evidence="2" type="ORF">GOBAR_AA22757</name>
</gene>
<evidence type="ECO:0000313" key="3">
    <source>
        <dbReference type="Proteomes" id="UP000239757"/>
    </source>
</evidence>
<evidence type="ECO:0000259" key="1">
    <source>
        <dbReference type="Pfam" id="PF16712"/>
    </source>
</evidence>
<protein>
    <recommendedName>
        <fullName evidence="1">Stomatal closure-related actin-binding protein coiled-coil domain-containing protein</fullName>
    </recommendedName>
</protein>
<sequence length="90" mass="10778">MAGRNKDDVEETIAMVEALAMRNELLIVLKLKMLEQQLSEWKRPFYRKKKSRALGRQDLEELMKEVQEARRIKMLHQPSKVLDMEHELRT</sequence>
<dbReference type="Proteomes" id="UP000239757">
    <property type="component" value="Unassembled WGS sequence"/>
</dbReference>
<dbReference type="GO" id="GO:0003779">
    <property type="term" value="F:actin binding"/>
    <property type="evidence" value="ECO:0007669"/>
    <property type="project" value="InterPro"/>
</dbReference>
<accession>A0A2P5X3J1</accession>
<dbReference type="OrthoDB" id="1749596at2759"/>
<dbReference type="InterPro" id="IPR032009">
    <property type="entry name" value="SCAB_CC"/>
</dbReference>
<reference evidence="2 3" key="1">
    <citation type="submission" date="2015-01" db="EMBL/GenBank/DDBJ databases">
        <title>Genome of allotetraploid Gossypium barbadense reveals genomic plasticity and fiber elongation in cotton evolution.</title>
        <authorList>
            <person name="Chen X."/>
            <person name="Liu X."/>
            <person name="Zhao B."/>
            <person name="Zheng H."/>
            <person name="Hu Y."/>
            <person name="Lu G."/>
            <person name="Yang C."/>
            <person name="Chen J."/>
            <person name="Shan C."/>
            <person name="Zhang L."/>
            <person name="Zhou Y."/>
            <person name="Wang L."/>
            <person name="Guo W."/>
            <person name="Bai Y."/>
            <person name="Ruan J."/>
            <person name="Shangguan X."/>
            <person name="Mao Y."/>
            <person name="Jiang J."/>
            <person name="Zhu Y."/>
            <person name="Lei J."/>
            <person name="Kang H."/>
            <person name="Chen S."/>
            <person name="He X."/>
            <person name="Wang R."/>
            <person name="Wang Y."/>
            <person name="Chen J."/>
            <person name="Wang L."/>
            <person name="Yu S."/>
            <person name="Wang B."/>
            <person name="Wei J."/>
            <person name="Song S."/>
            <person name="Lu X."/>
            <person name="Gao Z."/>
            <person name="Gu W."/>
            <person name="Deng X."/>
            <person name="Ma D."/>
            <person name="Wang S."/>
            <person name="Liang W."/>
            <person name="Fang L."/>
            <person name="Cai C."/>
            <person name="Zhu X."/>
            <person name="Zhou B."/>
            <person name="Zhang Y."/>
            <person name="Chen Z."/>
            <person name="Xu S."/>
            <person name="Zhu R."/>
            <person name="Wang S."/>
            <person name="Zhang T."/>
            <person name="Zhao G."/>
        </authorList>
    </citation>
    <scope>NUCLEOTIDE SEQUENCE [LARGE SCALE GENOMIC DNA]</scope>
    <source>
        <strain evidence="3">cv. Xinhai21</strain>
        <tissue evidence="2">Leaf</tissue>
    </source>
</reference>
<dbReference type="PANTHER" id="PTHR31172:SF3">
    <property type="entry name" value="STOMATAL CLOSURE-RELATED ACTIN-BINDING PROTEIN 1"/>
    <property type="match status" value="1"/>
</dbReference>
<evidence type="ECO:0000313" key="2">
    <source>
        <dbReference type="EMBL" id="PPR97914.1"/>
    </source>
</evidence>
<dbReference type="InterPro" id="IPR039640">
    <property type="entry name" value="SCAB"/>
</dbReference>
<feature type="domain" description="Stomatal closure-related actin-binding protein coiled-coil" evidence="1">
    <location>
        <begin position="47"/>
        <end position="89"/>
    </location>
</feature>
<dbReference type="AlphaFoldDB" id="A0A2P5X3J1"/>